<dbReference type="Proteomes" id="UP000509421">
    <property type="component" value="Chromosome"/>
</dbReference>
<accession>A0A7H8UEG9</accession>
<keyword evidence="1" id="KW-0732">Signal</keyword>
<dbReference type="RefSeq" id="WP_176609774.1">
    <property type="nucleotide sequence ID" value="NZ_CP056117.1"/>
</dbReference>
<feature type="signal peptide" evidence="1">
    <location>
        <begin position="1"/>
        <end position="20"/>
    </location>
</feature>
<dbReference type="EMBL" id="CP056117">
    <property type="protein sequence ID" value="QKZ98240.1"/>
    <property type="molecule type" value="Genomic_DNA"/>
</dbReference>
<dbReference type="InterPro" id="IPR052897">
    <property type="entry name" value="Sec-Metab_Biosynth_Hydrolase"/>
</dbReference>
<name>A0A7H8UEG9_ENTCL</name>
<organism evidence="3 4">
    <name type="scientific">Enterobacter cloacae</name>
    <dbReference type="NCBI Taxonomy" id="550"/>
    <lineage>
        <taxon>Bacteria</taxon>
        <taxon>Pseudomonadati</taxon>
        <taxon>Pseudomonadota</taxon>
        <taxon>Gammaproteobacteria</taxon>
        <taxon>Enterobacterales</taxon>
        <taxon>Enterobacteriaceae</taxon>
        <taxon>Enterobacter</taxon>
        <taxon>Enterobacter cloacae complex</taxon>
    </lineage>
</organism>
<dbReference type="Pfam" id="PF12697">
    <property type="entry name" value="Abhydrolase_6"/>
    <property type="match status" value="1"/>
</dbReference>
<dbReference type="SUPFAM" id="SSF53474">
    <property type="entry name" value="alpha/beta-Hydrolases"/>
    <property type="match status" value="1"/>
</dbReference>
<keyword evidence="3" id="KW-0378">Hydrolase</keyword>
<dbReference type="PANTHER" id="PTHR37017:SF11">
    <property type="entry name" value="ESTERASE_LIPASE_THIOESTERASE DOMAIN-CONTAINING PROTEIN"/>
    <property type="match status" value="1"/>
</dbReference>
<feature type="domain" description="AB hydrolase-1" evidence="2">
    <location>
        <begin position="26"/>
        <end position="238"/>
    </location>
</feature>
<sequence length="247" mass="25979">MKALSVVTAGLLALSASAFAESKTSVVLVHGAFADGSSWNKVITLLQKQHAEVIAVQLPLTSLNDDVAATKRAIARAQGDVVLVGHSWGGTVISEAGNDARVKSLVYVAAFAPDAGQSTADLAGSFPPPPGSAGIAKTADGYLYLPAEAVRKDFAPDVKLGEQQTIAATQGPIRGDAFGEKITRAAWRTKPCWYVVSENDRMINPALERAMAKAIRAKTTEVAASHVSMVSHPEAIARTIEQARRVH</sequence>
<dbReference type="Gene3D" id="3.40.50.1820">
    <property type="entry name" value="alpha/beta hydrolase"/>
    <property type="match status" value="1"/>
</dbReference>
<evidence type="ECO:0000259" key="2">
    <source>
        <dbReference type="Pfam" id="PF12697"/>
    </source>
</evidence>
<feature type="chain" id="PRO_5028985739" evidence="1">
    <location>
        <begin position="21"/>
        <end position="247"/>
    </location>
</feature>
<reference evidence="3 4" key="1">
    <citation type="submission" date="2020-06" db="EMBL/GenBank/DDBJ databases">
        <title>Long-read sequencing of DSM26481-BlokeschLab.</title>
        <authorList>
            <person name="Blokesch M."/>
        </authorList>
    </citation>
    <scope>NUCLEOTIDE SEQUENCE [LARGE SCALE GENOMIC DNA]</scope>
    <source>
        <strain evidence="3 4">DSM 26481</strain>
    </source>
</reference>
<evidence type="ECO:0000313" key="4">
    <source>
        <dbReference type="Proteomes" id="UP000509421"/>
    </source>
</evidence>
<proteinExistence type="predicted"/>
<dbReference type="AlphaFoldDB" id="A0A7H8UEG9"/>
<gene>
    <name evidence="3" type="ORF">HWQ14_11370</name>
</gene>
<evidence type="ECO:0000256" key="1">
    <source>
        <dbReference type="SAM" id="SignalP"/>
    </source>
</evidence>
<dbReference type="InterPro" id="IPR000073">
    <property type="entry name" value="AB_hydrolase_1"/>
</dbReference>
<dbReference type="GO" id="GO:0016787">
    <property type="term" value="F:hydrolase activity"/>
    <property type="evidence" value="ECO:0007669"/>
    <property type="project" value="UniProtKB-KW"/>
</dbReference>
<dbReference type="InterPro" id="IPR029058">
    <property type="entry name" value="AB_hydrolase_fold"/>
</dbReference>
<evidence type="ECO:0000313" key="3">
    <source>
        <dbReference type="EMBL" id="QKZ98240.1"/>
    </source>
</evidence>
<protein>
    <submittedName>
        <fullName evidence="3">Alpha/beta hydrolase</fullName>
    </submittedName>
</protein>
<dbReference type="PANTHER" id="PTHR37017">
    <property type="entry name" value="AB HYDROLASE-1 DOMAIN-CONTAINING PROTEIN-RELATED"/>
    <property type="match status" value="1"/>
</dbReference>